<name>A0AAV2DLA8_9ROSI</name>
<evidence type="ECO:0000256" key="1">
    <source>
        <dbReference type="SAM" id="MobiDB-lite"/>
    </source>
</evidence>
<evidence type="ECO:0000256" key="2">
    <source>
        <dbReference type="SAM" id="Phobius"/>
    </source>
</evidence>
<keyword evidence="2" id="KW-0472">Membrane</keyword>
<proteinExistence type="predicted"/>
<dbReference type="EMBL" id="OZ034816">
    <property type="protein sequence ID" value="CAL1374295.1"/>
    <property type="molecule type" value="Genomic_DNA"/>
</dbReference>
<dbReference type="Proteomes" id="UP001497516">
    <property type="component" value="Chromosome 3"/>
</dbReference>
<keyword evidence="4" id="KW-1185">Reference proteome</keyword>
<protein>
    <submittedName>
        <fullName evidence="3">Uncharacterized protein</fullName>
    </submittedName>
</protein>
<feature type="transmembrane region" description="Helical" evidence="2">
    <location>
        <begin position="157"/>
        <end position="177"/>
    </location>
</feature>
<feature type="compositionally biased region" description="Basic and acidic residues" evidence="1">
    <location>
        <begin position="230"/>
        <end position="244"/>
    </location>
</feature>
<evidence type="ECO:0000313" key="3">
    <source>
        <dbReference type="EMBL" id="CAL1374295.1"/>
    </source>
</evidence>
<dbReference type="AlphaFoldDB" id="A0AAV2DLA8"/>
<feature type="transmembrane region" description="Helical" evidence="2">
    <location>
        <begin position="40"/>
        <end position="61"/>
    </location>
</feature>
<keyword evidence="2" id="KW-1133">Transmembrane helix</keyword>
<feature type="transmembrane region" description="Helical" evidence="2">
    <location>
        <begin position="67"/>
        <end position="86"/>
    </location>
</feature>
<feature type="region of interest" description="Disordered" evidence="1">
    <location>
        <begin position="230"/>
        <end position="290"/>
    </location>
</feature>
<feature type="compositionally biased region" description="Low complexity" evidence="1">
    <location>
        <begin position="8"/>
        <end position="20"/>
    </location>
</feature>
<sequence>MKSKIPDANNQTTTATAGGALPPRPSLVKRVRNPEVYREAIVLCMEIIILLGFHLLFYTTLLILQRLFSSAALLLLPISIAALFTLHPNHAADGGSSLPIALLRKLMRSRDRLGEVVAYAIDSMHEKARRDHHGFLMAVHDLDVDDHHHDSLSPKIVALWTSFAAYMGLMAQILFRYPFSGDTFFAGGMIAIAIVANLVAYFSFAWDSASRKKMNELEEVKDKLREERERWEEEKRNLKEELVRAKRGSADQQPQKPCADPPAPRPLGRASSGPITSGSYYSMFGNFDWD</sequence>
<evidence type="ECO:0000313" key="4">
    <source>
        <dbReference type="Proteomes" id="UP001497516"/>
    </source>
</evidence>
<feature type="transmembrane region" description="Helical" evidence="2">
    <location>
        <begin position="183"/>
        <end position="204"/>
    </location>
</feature>
<organism evidence="3 4">
    <name type="scientific">Linum trigynum</name>
    <dbReference type="NCBI Taxonomy" id="586398"/>
    <lineage>
        <taxon>Eukaryota</taxon>
        <taxon>Viridiplantae</taxon>
        <taxon>Streptophyta</taxon>
        <taxon>Embryophyta</taxon>
        <taxon>Tracheophyta</taxon>
        <taxon>Spermatophyta</taxon>
        <taxon>Magnoliopsida</taxon>
        <taxon>eudicotyledons</taxon>
        <taxon>Gunneridae</taxon>
        <taxon>Pentapetalae</taxon>
        <taxon>rosids</taxon>
        <taxon>fabids</taxon>
        <taxon>Malpighiales</taxon>
        <taxon>Linaceae</taxon>
        <taxon>Linum</taxon>
    </lineage>
</organism>
<keyword evidence="2" id="KW-0812">Transmembrane</keyword>
<gene>
    <name evidence="3" type="ORF">LTRI10_LOCUS16169</name>
</gene>
<reference evidence="3 4" key="1">
    <citation type="submission" date="2024-04" db="EMBL/GenBank/DDBJ databases">
        <authorList>
            <person name="Fracassetti M."/>
        </authorList>
    </citation>
    <scope>NUCLEOTIDE SEQUENCE [LARGE SCALE GENOMIC DNA]</scope>
</reference>
<accession>A0AAV2DLA8</accession>
<feature type="region of interest" description="Disordered" evidence="1">
    <location>
        <begin position="1"/>
        <end position="21"/>
    </location>
</feature>